<dbReference type="SUPFAM" id="SSF56601">
    <property type="entry name" value="beta-lactamase/transpeptidase-like"/>
    <property type="match status" value="1"/>
</dbReference>
<feature type="signal peptide" evidence="1">
    <location>
        <begin position="1"/>
        <end position="20"/>
    </location>
</feature>
<dbReference type="EMBL" id="JBDIZK010000001">
    <property type="protein sequence ID" value="MEN3745954.1"/>
    <property type="molecule type" value="Genomic_DNA"/>
</dbReference>
<dbReference type="PANTHER" id="PTHR43283">
    <property type="entry name" value="BETA-LACTAMASE-RELATED"/>
    <property type="match status" value="1"/>
</dbReference>
<gene>
    <name evidence="3" type="ORF">TPR58_02155</name>
</gene>
<accession>A0ABV0B2Y3</accession>
<keyword evidence="1" id="KW-0732">Signal</keyword>
<feature type="chain" id="PRO_5046985807" evidence="1">
    <location>
        <begin position="21"/>
        <end position="408"/>
    </location>
</feature>
<dbReference type="InterPro" id="IPR001466">
    <property type="entry name" value="Beta-lactam-related"/>
</dbReference>
<keyword evidence="4" id="KW-1185">Reference proteome</keyword>
<evidence type="ECO:0000259" key="2">
    <source>
        <dbReference type="Pfam" id="PF00144"/>
    </source>
</evidence>
<proteinExistence type="predicted"/>
<dbReference type="Gene3D" id="3.40.710.10">
    <property type="entry name" value="DD-peptidase/beta-lactamase superfamily"/>
    <property type="match status" value="1"/>
</dbReference>
<dbReference type="PANTHER" id="PTHR43283:SF3">
    <property type="entry name" value="BETA-LACTAMASE FAMILY PROTEIN (AFU_ORTHOLOGUE AFUA_5G07500)"/>
    <property type="match status" value="1"/>
</dbReference>
<evidence type="ECO:0000313" key="3">
    <source>
        <dbReference type="EMBL" id="MEN3745954.1"/>
    </source>
</evidence>
<reference evidence="3 4" key="1">
    <citation type="submission" date="2024-05" db="EMBL/GenBank/DDBJ databases">
        <title>Sphingomonas sp. HF-S3 16S ribosomal RNA gene Genome sequencing and assembly.</title>
        <authorList>
            <person name="Lee H."/>
        </authorList>
    </citation>
    <scope>NUCLEOTIDE SEQUENCE [LARGE SCALE GENOMIC DNA]</scope>
    <source>
        <strain evidence="3 4">HF-S3</strain>
    </source>
</reference>
<dbReference type="InterPro" id="IPR012338">
    <property type="entry name" value="Beta-lactam/transpept-like"/>
</dbReference>
<keyword evidence="3" id="KW-0378">Hydrolase</keyword>
<dbReference type="Proteomes" id="UP001427805">
    <property type="component" value="Unassembled WGS sequence"/>
</dbReference>
<protein>
    <submittedName>
        <fullName evidence="3">Serine hydrolase domain-containing protein</fullName>
        <ecNumber evidence="3">3.1.1.103</ecNumber>
    </submittedName>
</protein>
<feature type="domain" description="Beta-lactamase-related" evidence="2">
    <location>
        <begin position="35"/>
        <end position="392"/>
    </location>
</feature>
<name>A0ABV0B2Y3_9SPHN</name>
<dbReference type="GO" id="GO:0016787">
    <property type="term" value="F:hydrolase activity"/>
    <property type="evidence" value="ECO:0007669"/>
    <property type="project" value="UniProtKB-KW"/>
</dbReference>
<evidence type="ECO:0000256" key="1">
    <source>
        <dbReference type="SAM" id="SignalP"/>
    </source>
</evidence>
<dbReference type="EC" id="3.1.1.103" evidence="3"/>
<evidence type="ECO:0000313" key="4">
    <source>
        <dbReference type="Proteomes" id="UP001427805"/>
    </source>
</evidence>
<dbReference type="Pfam" id="PF00144">
    <property type="entry name" value="Beta-lactamase"/>
    <property type="match status" value="1"/>
</dbReference>
<sequence length="408" mass="44076">MRIVSAAAMIVMAAPVAVHAQVPAVARLRTDLNRAVAAGEIPGATVVVMRGGKVLADVTTGWADIAKKRPLRRDAIFRLYSMSKPITSVAVMMLAEQGRLRLDDPVSKYLPELADVRVYVSGGVDDMVTRPVRRPMTIEDLLTHRSGITYHFAGTTPVHLYYRKYGVMRDTPVGRMPGDGPPARSLDELVARLGKAPLLHQPGETFAYSYSTTVLGAVVQRVSGERLDRYLRRTIFAPLGMKDTGFHISDRQLPRFTTLYGPGMVVVERPEASDYRDATRLLDGGGAIAGTADDYLRFARMLANGGTLNGRRLLDAQSVDAMFVPRTPMAGMGPQAMQFGYGFSIGDASSDASGVQPAGTASWSGSGNTYFFVDRRRKAVALLMTHVLGSSGTVRASVNRAAVELIGK</sequence>
<organism evidence="3 4">
    <name type="scientific">Sphingomonas rustica</name>
    <dbReference type="NCBI Taxonomy" id="3103142"/>
    <lineage>
        <taxon>Bacteria</taxon>
        <taxon>Pseudomonadati</taxon>
        <taxon>Pseudomonadota</taxon>
        <taxon>Alphaproteobacteria</taxon>
        <taxon>Sphingomonadales</taxon>
        <taxon>Sphingomonadaceae</taxon>
        <taxon>Sphingomonas</taxon>
    </lineage>
</organism>
<comment type="caution">
    <text evidence="3">The sequence shown here is derived from an EMBL/GenBank/DDBJ whole genome shotgun (WGS) entry which is preliminary data.</text>
</comment>
<dbReference type="RefSeq" id="WP_346244951.1">
    <property type="nucleotide sequence ID" value="NZ_JBDIZK010000001.1"/>
</dbReference>
<dbReference type="InterPro" id="IPR050789">
    <property type="entry name" value="Diverse_Enzym_Activities"/>
</dbReference>